<dbReference type="Pfam" id="PF04397">
    <property type="entry name" value="LytTR"/>
    <property type="match status" value="1"/>
</dbReference>
<dbReference type="Gene3D" id="3.40.50.2300">
    <property type="match status" value="1"/>
</dbReference>
<dbReference type="Proteomes" id="UP000238375">
    <property type="component" value="Unassembled WGS sequence"/>
</dbReference>
<dbReference type="Gene3D" id="2.40.50.1020">
    <property type="entry name" value="LytTr DNA-binding domain"/>
    <property type="match status" value="1"/>
</dbReference>
<reference evidence="5 6" key="1">
    <citation type="submission" date="2018-03" db="EMBL/GenBank/DDBJ databases">
        <title>Genomic Encyclopedia of Archaeal and Bacterial Type Strains, Phase II (KMG-II): from individual species to whole genera.</title>
        <authorList>
            <person name="Goeker M."/>
        </authorList>
    </citation>
    <scope>NUCLEOTIDE SEQUENCE [LARGE SCALE GENOMIC DNA]</scope>
    <source>
        <strain evidence="5 6">DSM 28354</strain>
    </source>
</reference>
<evidence type="ECO:0000259" key="3">
    <source>
        <dbReference type="PROSITE" id="PS50110"/>
    </source>
</evidence>
<feature type="domain" description="Response regulatory" evidence="3">
    <location>
        <begin position="5"/>
        <end position="120"/>
    </location>
</feature>
<feature type="domain" description="HTH LytTR-type" evidence="4">
    <location>
        <begin position="156"/>
        <end position="228"/>
    </location>
</feature>
<dbReference type="InterPro" id="IPR007492">
    <property type="entry name" value="LytTR_DNA-bd_dom"/>
</dbReference>
<feature type="modified residue" description="4-aspartylphosphate" evidence="2">
    <location>
        <position position="55"/>
    </location>
</feature>
<dbReference type="OrthoDB" id="1646880at2"/>
<dbReference type="PROSITE" id="PS50930">
    <property type="entry name" value="HTH_LYTTR"/>
    <property type="match status" value="1"/>
</dbReference>
<keyword evidence="1 2" id="KW-0597">Phosphoprotein</keyword>
<evidence type="ECO:0000256" key="2">
    <source>
        <dbReference type="PROSITE-ProRule" id="PRU00169"/>
    </source>
</evidence>
<organism evidence="5 6">
    <name type="scientific">Spirosoma oryzae</name>
    <dbReference type="NCBI Taxonomy" id="1469603"/>
    <lineage>
        <taxon>Bacteria</taxon>
        <taxon>Pseudomonadati</taxon>
        <taxon>Bacteroidota</taxon>
        <taxon>Cytophagia</taxon>
        <taxon>Cytophagales</taxon>
        <taxon>Cytophagaceae</taxon>
        <taxon>Spirosoma</taxon>
    </lineage>
</organism>
<dbReference type="CDD" id="cd17534">
    <property type="entry name" value="REC_DC-like"/>
    <property type="match status" value="1"/>
</dbReference>
<evidence type="ECO:0000313" key="5">
    <source>
        <dbReference type="EMBL" id="PRY47204.1"/>
    </source>
</evidence>
<dbReference type="SUPFAM" id="SSF52172">
    <property type="entry name" value="CheY-like"/>
    <property type="match status" value="1"/>
</dbReference>
<dbReference type="SMART" id="SM00850">
    <property type="entry name" value="LytTR"/>
    <property type="match status" value="1"/>
</dbReference>
<dbReference type="EMBL" id="PVTE01000001">
    <property type="protein sequence ID" value="PRY47204.1"/>
    <property type="molecule type" value="Genomic_DNA"/>
</dbReference>
<evidence type="ECO:0000259" key="4">
    <source>
        <dbReference type="PROSITE" id="PS50930"/>
    </source>
</evidence>
<dbReference type="InterPro" id="IPR011006">
    <property type="entry name" value="CheY-like_superfamily"/>
</dbReference>
<dbReference type="Pfam" id="PF00072">
    <property type="entry name" value="Response_reg"/>
    <property type="match status" value="1"/>
</dbReference>
<name>A0A2T0TNA6_9BACT</name>
<dbReference type="InterPro" id="IPR001789">
    <property type="entry name" value="Sig_transdc_resp-reg_receiver"/>
</dbReference>
<dbReference type="AlphaFoldDB" id="A0A2T0TNA6"/>
<dbReference type="PANTHER" id="PTHR44591">
    <property type="entry name" value="STRESS RESPONSE REGULATOR PROTEIN 1"/>
    <property type="match status" value="1"/>
</dbReference>
<accession>A0A2T0TNA6</accession>
<proteinExistence type="predicted"/>
<keyword evidence="6" id="KW-1185">Reference proteome</keyword>
<sequence>MQSVSILIVEDEAILSMDLTFRLEQMGYNVINVVDNGPAALQICEQKSVDLVLMDIHIRGEWDGVETARRIRQISRMPLIFLTAMTDGPTIDRARLVGPSAYITKPFNDLNLRIAIDLAIHNVMQSTPATAPVDSVAEGGDEPSRGEIIMLAKDHIFVKQNYRFVKFPITDIRYLQSEGNYTDIVTENHKYTLRLVLNRVIEKLHTNETARAIIVRIHRSYAVNLRQINTFTEQEVQIGGQVIPVGRSYRIEFMKGVLAQ</sequence>
<dbReference type="PROSITE" id="PS50110">
    <property type="entry name" value="RESPONSE_REGULATORY"/>
    <property type="match status" value="1"/>
</dbReference>
<protein>
    <submittedName>
        <fullName evidence="5">LytTR family two component transcriptional regulator</fullName>
    </submittedName>
</protein>
<dbReference type="PANTHER" id="PTHR44591:SF3">
    <property type="entry name" value="RESPONSE REGULATORY DOMAIN-CONTAINING PROTEIN"/>
    <property type="match status" value="1"/>
</dbReference>
<dbReference type="GO" id="GO:0003677">
    <property type="term" value="F:DNA binding"/>
    <property type="evidence" value="ECO:0007669"/>
    <property type="project" value="InterPro"/>
</dbReference>
<dbReference type="SMART" id="SM00448">
    <property type="entry name" value="REC"/>
    <property type="match status" value="1"/>
</dbReference>
<dbReference type="GO" id="GO:0000160">
    <property type="term" value="P:phosphorelay signal transduction system"/>
    <property type="evidence" value="ECO:0007669"/>
    <property type="project" value="InterPro"/>
</dbReference>
<evidence type="ECO:0000313" key="6">
    <source>
        <dbReference type="Proteomes" id="UP000238375"/>
    </source>
</evidence>
<dbReference type="InterPro" id="IPR050595">
    <property type="entry name" value="Bact_response_regulator"/>
</dbReference>
<evidence type="ECO:0000256" key="1">
    <source>
        <dbReference type="ARBA" id="ARBA00022553"/>
    </source>
</evidence>
<comment type="caution">
    <text evidence="5">The sequence shown here is derived from an EMBL/GenBank/DDBJ whole genome shotgun (WGS) entry which is preliminary data.</text>
</comment>
<gene>
    <name evidence="5" type="ORF">CLV58_101270</name>
</gene>
<dbReference type="RefSeq" id="WP_106135947.1">
    <property type="nucleotide sequence ID" value="NZ_PVTE01000001.1"/>
</dbReference>